<feature type="binding site" evidence="16">
    <location>
        <position position="157"/>
    </location>
    <ligand>
        <name>NADP(+)</name>
        <dbReference type="ChEBI" id="CHEBI:58349"/>
    </ligand>
</feature>
<dbReference type="PIRSF" id="PIRSF006769">
    <property type="entry name" value="RibD"/>
    <property type="match status" value="1"/>
</dbReference>
<sequence>MDDRDFMSVALRHATLGMGKVSPNPMVGAVIVRDGRIIATGHHDHFGGWHAERSALEAAKAQGVPVQGTTMYVTLEPCCHQGKQPPCTQALIDSGISRVVVGSSDPNPLVAGKGIRLLREAGITVEQGVLRDECDALNEIFMHYIVNRTPFVLLKYAMTMDGRIATAAGRSRWITGEESRRRVHEDRNRYSSIMVGVGTVIADDPMLTCRIENGHNPLRIVCDSRLRTPLDSALVQSAHDVPTVIATCVHDDDQARPYRDAGCEVLTIAADADGHVNLPTLIHKLGERGIDSVMIEGGSALAWSALHSGIVDKINAYIAPKLFGGATAPSPIGGEGVQDPAECYRITDSRIQTIGDDILLEGGIAYVHRNR</sequence>
<dbReference type="Pfam" id="PF01872">
    <property type="entry name" value="RibD_C"/>
    <property type="match status" value="1"/>
</dbReference>
<protein>
    <recommendedName>
        <fullName evidence="14">Riboflavin biosynthesis protein RibD</fullName>
    </recommendedName>
    <domain>
        <recommendedName>
            <fullName evidence="14">Diaminohydroxyphosphoribosylaminopyrimidine deaminase</fullName>
            <shortName evidence="14">DRAP deaminase</shortName>
            <ecNumber evidence="14">3.5.4.26</ecNumber>
        </recommendedName>
        <alternativeName>
            <fullName evidence="14">Riboflavin-specific deaminase</fullName>
        </alternativeName>
    </domain>
    <domain>
        <recommendedName>
            <fullName evidence="14">5-amino-6-(5-phosphoribosylamino)uracil reductase</fullName>
            <ecNumber evidence="14">1.1.1.193</ecNumber>
        </recommendedName>
        <alternativeName>
            <fullName evidence="14">HTP reductase</fullName>
        </alternativeName>
    </domain>
</protein>
<organism evidence="19 20">
    <name type="scientific">Bifidobacterium tissieri</name>
    <dbReference type="NCBI Taxonomy" id="1630162"/>
    <lineage>
        <taxon>Bacteria</taxon>
        <taxon>Bacillati</taxon>
        <taxon>Actinomycetota</taxon>
        <taxon>Actinomycetes</taxon>
        <taxon>Bifidobacteriales</taxon>
        <taxon>Bifidobacteriaceae</taxon>
        <taxon>Bifidobacterium</taxon>
    </lineage>
</organism>
<dbReference type="SUPFAM" id="SSF53927">
    <property type="entry name" value="Cytidine deaminase-like"/>
    <property type="match status" value="1"/>
</dbReference>
<evidence type="ECO:0000256" key="9">
    <source>
        <dbReference type="ARBA" id="ARBA00022857"/>
    </source>
</evidence>
<evidence type="ECO:0000256" key="7">
    <source>
        <dbReference type="ARBA" id="ARBA00022723"/>
    </source>
</evidence>
<feature type="binding site" evidence="16">
    <location>
        <position position="203"/>
    </location>
    <ligand>
        <name>substrate</name>
    </ligand>
</feature>
<dbReference type="NCBIfam" id="TIGR00326">
    <property type="entry name" value="eubact_ribD"/>
    <property type="match status" value="1"/>
</dbReference>
<dbReference type="InterPro" id="IPR002125">
    <property type="entry name" value="CMP_dCMP_dom"/>
</dbReference>
<dbReference type="CDD" id="cd01284">
    <property type="entry name" value="Riboflavin_deaminase-reductase"/>
    <property type="match status" value="1"/>
</dbReference>
<keyword evidence="7 14" id="KW-0479">Metal-binding</keyword>
<evidence type="ECO:0000313" key="19">
    <source>
        <dbReference type="EMBL" id="KAA8830724.1"/>
    </source>
</evidence>
<dbReference type="OrthoDB" id="9800865at2"/>
<comment type="cofactor">
    <cofactor evidence="14 17">
        <name>Zn(2+)</name>
        <dbReference type="ChEBI" id="CHEBI:29105"/>
    </cofactor>
    <text evidence="14 17">Binds 1 zinc ion.</text>
</comment>
<dbReference type="PANTHER" id="PTHR38011">
    <property type="entry name" value="DIHYDROFOLATE REDUCTASE FAMILY PROTEIN (AFU_ORTHOLOGUE AFUA_8G06820)"/>
    <property type="match status" value="1"/>
</dbReference>
<feature type="binding site" evidence="16">
    <location>
        <position position="173"/>
    </location>
    <ligand>
        <name>NADP(+)</name>
        <dbReference type="ChEBI" id="CHEBI:58349"/>
    </ligand>
</feature>
<dbReference type="GO" id="GO:0050661">
    <property type="term" value="F:NADP binding"/>
    <property type="evidence" value="ECO:0007669"/>
    <property type="project" value="InterPro"/>
</dbReference>
<keyword evidence="11" id="KW-0511">Multifunctional enzyme</keyword>
<dbReference type="InterPro" id="IPR002734">
    <property type="entry name" value="RibDG_C"/>
</dbReference>
<dbReference type="Gene3D" id="3.40.140.10">
    <property type="entry name" value="Cytidine Deaminase, domain 2"/>
    <property type="match status" value="1"/>
</dbReference>
<reference evidence="19 20" key="1">
    <citation type="journal article" date="2019" name="Syst. Appl. Microbiol.">
        <title>Characterization of Bifidobacterium species in feaces of the Egyptian fruit bat: Description of B. vespertilionis sp. nov. and B. rousetti sp. nov.</title>
        <authorList>
            <person name="Modesto M."/>
            <person name="Satti M."/>
            <person name="Watanabe K."/>
            <person name="Puglisi E."/>
            <person name="Morelli L."/>
            <person name="Huang C.-H."/>
            <person name="Liou J.-S."/>
            <person name="Miyashita M."/>
            <person name="Tamura T."/>
            <person name="Saito S."/>
            <person name="Mori K."/>
            <person name="Huang L."/>
            <person name="Sciavilla P."/>
            <person name="Sandri C."/>
            <person name="Spiezio C."/>
            <person name="Vitali F."/>
            <person name="Cavalieri D."/>
            <person name="Perpetuini G."/>
            <person name="Tofalo R."/>
            <person name="Bonetti A."/>
            <person name="Arita M."/>
            <person name="Mattarelli P."/>
        </authorList>
    </citation>
    <scope>NUCLEOTIDE SEQUENCE [LARGE SCALE GENOMIC DNA]</scope>
    <source>
        <strain evidence="19 20">RST7</strain>
    </source>
</reference>
<evidence type="ECO:0000256" key="16">
    <source>
        <dbReference type="PIRSR" id="PIRSR006769-2"/>
    </source>
</evidence>
<evidence type="ECO:0000256" key="2">
    <source>
        <dbReference type="ARBA" id="ARBA00004882"/>
    </source>
</evidence>
<dbReference type="InterPro" id="IPR004794">
    <property type="entry name" value="Eubact_RibD"/>
</dbReference>
<dbReference type="AlphaFoldDB" id="A0A5M9ZSX4"/>
<dbReference type="PROSITE" id="PS51747">
    <property type="entry name" value="CYT_DCMP_DEAMINASES_2"/>
    <property type="match status" value="1"/>
</dbReference>
<evidence type="ECO:0000256" key="5">
    <source>
        <dbReference type="ARBA" id="ARBA00007417"/>
    </source>
</evidence>
<dbReference type="SUPFAM" id="SSF53597">
    <property type="entry name" value="Dihydrofolate reductase-like"/>
    <property type="match status" value="1"/>
</dbReference>
<evidence type="ECO:0000259" key="18">
    <source>
        <dbReference type="PROSITE" id="PS51747"/>
    </source>
</evidence>
<comment type="function">
    <text evidence="1 14">Converts 2,5-diamino-6-(ribosylamino)-4(3h)-pyrimidinone 5'-phosphate into 5-amino-6-(ribosylamino)-2,4(1h,3h)-pyrimidinedione 5'-phosphate.</text>
</comment>
<evidence type="ECO:0000256" key="17">
    <source>
        <dbReference type="PIRSR" id="PIRSR006769-3"/>
    </source>
</evidence>
<comment type="similarity">
    <text evidence="4 14">In the N-terminal section; belongs to the cytidine and deoxycytidylate deaminase family.</text>
</comment>
<dbReference type="Pfam" id="PF00383">
    <property type="entry name" value="dCMP_cyt_deam_1"/>
    <property type="match status" value="1"/>
</dbReference>
<comment type="caution">
    <text evidence="19">The sequence shown here is derived from an EMBL/GenBank/DDBJ whole genome shotgun (WGS) entry which is preliminary data.</text>
</comment>
<evidence type="ECO:0000256" key="13">
    <source>
        <dbReference type="ARBA" id="ARBA00049886"/>
    </source>
</evidence>
<comment type="pathway">
    <text evidence="2 14">Cofactor biosynthesis; riboflavin biosynthesis; 5-amino-6-(D-ribitylamino)uracil from GTP: step 2/4.</text>
</comment>
<feature type="binding site" evidence="16">
    <location>
        <position position="187"/>
    </location>
    <ligand>
        <name>substrate</name>
    </ligand>
</feature>
<keyword evidence="14 19" id="KW-0378">Hydrolase</keyword>
<gene>
    <name evidence="19" type="primary">ribD</name>
    <name evidence="19" type="ORF">EMO89_04495</name>
</gene>
<evidence type="ECO:0000256" key="1">
    <source>
        <dbReference type="ARBA" id="ARBA00002151"/>
    </source>
</evidence>
<keyword evidence="9 14" id="KW-0521">NADP</keyword>
<evidence type="ECO:0000256" key="8">
    <source>
        <dbReference type="ARBA" id="ARBA00022833"/>
    </source>
</evidence>
<comment type="similarity">
    <text evidence="5 14">In the C-terminal section; belongs to the HTP reductase family.</text>
</comment>
<dbReference type="InterPro" id="IPR016192">
    <property type="entry name" value="APOBEC/CMP_deaminase_Zn-bd"/>
</dbReference>
<evidence type="ECO:0000256" key="12">
    <source>
        <dbReference type="ARBA" id="ARBA00049861"/>
    </source>
</evidence>
<evidence type="ECO:0000256" key="14">
    <source>
        <dbReference type="PIRNR" id="PIRNR006769"/>
    </source>
</evidence>
<evidence type="ECO:0000256" key="10">
    <source>
        <dbReference type="ARBA" id="ARBA00023002"/>
    </source>
</evidence>
<evidence type="ECO:0000256" key="4">
    <source>
        <dbReference type="ARBA" id="ARBA00005259"/>
    </source>
</evidence>
<comment type="catalytic activity">
    <reaction evidence="13 14">
        <text>2,5-diamino-6-hydroxy-4-(5-phosphoribosylamino)-pyrimidine + H2O + H(+) = 5-amino-6-(5-phospho-D-ribosylamino)uracil + NH4(+)</text>
        <dbReference type="Rhea" id="RHEA:21868"/>
        <dbReference type="ChEBI" id="CHEBI:15377"/>
        <dbReference type="ChEBI" id="CHEBI:15378"/>
        <dbReference type="ChEBI" id="CHEBI:28938"/>
        <dbReference type="ChEBI" id="CHEBI:58453"/>
        <dbReference type="ChEBI" id="CHEBI:58614"/>
        <dbReference type="EC" id="3.5.4.26"/>
    </reaction>
</comment>
<evidence type="ECO:0000256" key="11">
    <source>
        <dbReference type="ARBA" id="ARBA00023268"/>
    </source>
</evidence>
<dbReference type="UniPathway" id="UPA00275">
    <property type="reaction ID" value="UER00401"/>
</dbReference>
<name>A0A5M9ZSX4_9BIFI</name>
<dbReference type="GO" id="GO:0009231">
    <property type="term" value="P:riboflavin biosynthetic process"/>
    <property type="evidence" value="ECO:0007669"/>
    <property type="project" value="UniProtKB-UniPathway"/>
</dbReference>
<evidence type="ECO:0000256" key="15">
    <source>
        <dbReference type="PIRSR" id="PIRSR006769-1"/>
    </source>
</evidence>
<dbReference type="GO" id="GO:0008270">
    <property type="term" value="F:zinc ion binding"/>
    <property type="evidence" value="ECO:0007669"/>
    <property type="project" value="InterPro"/>
</dbReference>
<dbReference type="EC" id="1.1.1.193" evidence="14"/>
<feature type="binding site" evidence="16">
    <location>
        <position position="224"/>
    </location>
    <ligand>
        <name>NADP(+)</name>
        <dbReference type="ChEBI" id="CHEBI:58349"/>
    </ligand>
</feature>
<dbReference type="PROSITE" id="PS00903">
    <property type="entry name" value="CYT_DCMP_DEAMINASES_1"/>
    <property type="match status" value="1"/>
</dbReference>
<proteinExistence type="inferred from homology"/>
<dbReference type="Proteomes" id="UP000412028">
    <property type="component" value="Unassembled WGS sequence"/>
</dbReference>
<feature type="domain" description="CMP/dCMP-type deaminase" evidence="18">
    <location>
        <begin position="1"/>
        <end position="126"/>
    </location>
</feature>
<dbReference type="RefSeq" id="WP_150381085.1">
    <property type="nucleotide sequence ID" value="NZ_RZUJ01000009.1"/>
</dbReference>
<dbReference type="EC" id="3.5.4.26" evidence="14"/>
<feature type="binding site" evidence="16">
    <location>
        <position position="296"/>
    </location>
    <ligand>
        <name>substrate</name>
    </ligand>
</feature>
<feature type="binding site" evidence="17">
    <location>
        <position position="78"/>
    </location>
    <ligand>
        <name>Zn(2+)</name>
        <dbReference type="ChEBI" id="CHEBI:29105"/>
        <note>catalytic</note>
    </ligand>
</feature>
<dbReference type="NCBIfam" id="TIGR00227">
    <property type="entry name" value="ribD_Cterm"/>
    <property type="match status" value="1"/>
</dbReference>
<comment type="catalytic activity">
    <reaction evidence="12 14">
        <text>5-amino-6-(5-phospho-D-ribitylamino)uracil + NADP(+) = 5-amino-6-(5-phospho-D-ribosylamino)uracil + NADPH + H(+)</text>
        <dbReference type="Rhea" id="RHEA:17845"/>
        <dbReference type="ChEBI" id="CHEBI:15378"/>
        <dbReference type="ChEBI" id="CHEBI:57783"/>
        <dbReference type="ChEBI" id="CHEBI:58349"/>
        <dbReference type="ChEBI" id="CHEBI:58421"/>
        <dbReference type="ChEBI" id="CHEBI:58453"/>
        <dbReference type="EC" id="1.1.1.193"/>
    </reaction>
</comment>
<dbReference type="InterPro" id="IPR011549">
    <property type="entry name" value="RibD_C"/>
</dbReference>
<dbReference type="InterPro" id="IPR024072">
    <property type="entry name" value="DHFR-like_dom_sf"/>
</dbReference>
<feature type="binding site" evidence="16">
    <location>
        <position position="207"/>
    </location>
    <ligand>
        <name>substrate</name>
    </ligand>
</feature>
<dbReference type="GO" id="GO:0008703">
    <property type="term" value="F:5-amino-6-(5-phosphoribosylamino)uracil reductase activity"/>
    <property type="evidence" value="ECO:0007669"/>
    <property type="project" value="UniProtKB-EC"/>
</dbReference>
<keyword evidence="6 14" id="KW-0686">Riboflavin biosynthesis</keyword>
<feature type="binding site" evidence="16">
    <location>
        <position position="210"/>
    </location>
    <ligand>
        <name>substrate</name>
    </ligand>
</feature>
<feature type="binding site" evidence="16">
    <location>
        <position position="199"/>
    </location>
    <ligand>
        <name>NADP(+)</name>
        <dbReference type="ChEBI" id="CHEBI:58349"/>
    </ligand>
</feature>
<evidence type="ECO:0000256" key="6">
    <source>
        <dbReference type="ARBA" id="ARBA00022619"/>
    </source>
</evidence>
<dbReference type="PANTHER" id="PTHR38011:SF7">
    <property type="entry name" value="2,5-DIAMINO-6-RIBOSYLAMINO-4(3H)-PYRIMIDINONE 5'-PHOSPHATE REDUCTASE"/>
    <property type="match status" value="1"/>
</dbReference>
<keyword evidence="8 14" id="KW-0862">Zinc</keyword>
<comment type="pathway">
    <text evidence="3 14">Cofactor biosynthesis; riboflavin biosynthesis; 5-amino-6-(D-ribitylamino)uracil from GTP: step 3/4.</text>
</comment>
<feature type="binding site" evidence="16">
    <location>
        <position position="171"/>
    </location>
    <ligand>
        <name>substrate</name>
    </ligand>
</feature>
<feature type="binding site" evidence="17">
    <location>
        <position position="87"/>
    </location>
    <ligand>
        <name>Zn(2+)</name>
        <dbReference type="ChEBI" id="CHEBI:29105"/>
        <note>catalytic</note>
    </ligand>
</feature>
<keyword evidence="10 14" id="KW-0560">Oxidoreductase</keyword>
<dbReference type="InterPro" id="IPR016193">
    <property type="entry name" value="Cytidine_deaminase-like"/>
</dbReference>
<feature type="binding site" evidence="17">
    <location>
        <position position="50"/>
    </location>
    <ligand>
        <name>Zn(2+)</name>
        <dbReference type="ChEBI" id="CHEBI:29105"/>
        <note>catalytic</note>
    </ligand>
</feature>
<feature type="binding site" evidence="16">
    <location>
        <begin position="298"/>
        <end position="304"/>
    </location>
    <ligand>
        <name>NADP(+)</name>
        <dbReference type="ChEBI" id="CHEBI:58349"/>
    </ligand>
</feature>
<dbReference type="GO" id="GO:0008835">
    <property type="term" value="F:diaminohydroxyphosphoribosylaminopyrimidine deaminase activity"/>
    <property type="evidence" value="ECO:0007669"/>
    <property type="project" value="UniProtKB-EC"/>
</dbReference>
<feature type="active site" description="Proton donor" evidence="15">
    <location>
        <position position="52"/>
    </location>
</feature>
<dbReference type="EMBL" id="RZUI01000004">
    <property type="protein sequence ID" value="KAA8830724.1"/>
    <property type="molecule type" value="Genomic_DNA"/>
</dbReference>
<accession>A0A5M9ZSX4</accession>
<evidence type="ECO:0000313" key="20">
    <source>
        <dbReference type="Proteomes" id="UP000412028"/>
    </source>
</evidence>
<evidence type="ECO:0000256" key="3">
    <source>
        <dbReference type="ARBA" id="ARBA00004910"/>
    </source>
</evidence>
<dbReference type="Gene3D" id="3.40.430.10">
    <property type="entry name" value="Dihydrofolate Reductase, subunit A"/>
    <property type="match status" value="1"/>
</dbReference>
<dbReference type="InterPro" id="IPR050765">
    <property type="entry name" value="Riboflavin_Biosynth_HTPR"/>
</dbReference>